<keyword evidence="4" id="KW-0378">Hydrolase</keyword>
<dbReference type="PRINTS" id="PR00706">
    <property type="entry name" value="PYROGLUPTASE"/>
</dbReference>
<keyword evidence="8" id="KW-1185">Reference proteome</keyword>
<gene>
    <name evidence="7" type="ORF">ACJMK2_043459</name>
</gene>
<evidence type="ECO:0000313" key="8">
    <source>
        <dbReference type="Proteomes" id="UP001634394"/>
    </source>
</evidence>
<feature type="active site" evidence="6">
    <location>
        <position position="153"/>
    </location>
</feature>
<keyword evidence="5" id="KW-0788">Thiol protease</keyword>
<dbReference type="EMBL" id="JBJQND010000009">
    <property type="protein sequence ID" value="KAL3866129.1"/>
    <property type="molecule type" value="Genomic_DNA"/>
</dbReference>
<reference evidence="7 8" key="1">
    <citation type="submission" date="2024-11" db="EMBL/GenBank/DDBJ databases">
        <title>Chromosome-level genome assembly of the freshwater bivalve Anodonta woodiana.</title>
        <authorList>
            <person name="Chen X."/>
        </authorList>
    </citation>
    <scope>NUCLEOTIDE SEQUENCE [LARGE SCALE GENOMIC DNA]</scope>
    <source>
        <strain evidence="7">MN2024</strain>
        <tissue evidence="7">Gills</tissue>
    </source>
</reference>
<dbReference type="AlphaFoldDB" id="A0ABD3VWY8"/>
<keyword evidence="2" id="KW-0963">Cytoplasm</keyword>
<evidence type="ECO:0000256" key="1">
    <source>
        <dbReference type="ARBA" id="ARBA00006641"/>
    </source>
</evidence>
<dbReference type="Pfam" id="PF01470">
    <property type="entry name" value="Peptidase_C15"/>
    <property type="match status" value="1"/>
</dbReference>
<dbReference type="PANTHER" id="PTHR23402:SF1">
    <property type="entry name" value="PYROGLUTAMYL-PEPTIDASE I"/>
    <property type="match status" value="1"/>
</dbReference>
<dbReference type="GO" id="GO:0006508">
    <property type="term" value="P:proteolysis"/>
    <property type="evidence" value="ECO:0007669"/>
    <property type="project" value="UniProtKB-KW"/>
</dbReference>
<dbReference type="Gene3D" id="3.40.630.20">
    <property type="entry name" value="Peptidase C15, pyroglutamyl peptidase I-like"/>
    <property type="match status" value="1"/>
</dbReference>
<comment type="catalytic activity">
    <reaction evidence="6">
        <text>Release of an N-terminal pyroglutamyl group from a polypeptide, the second amino acid generally not being Pro.</text>
        <dbReference type="EC" id="3.4.19.3"/>
    </reaction>
</comment>
<evidence type="ECO:0000256" key="2">
    <source>
        <dbReference type="ARBA" id="ARBA00022490"/>
    </source>
</evidence>
<evidence type="ECO:0000256" key="6">
    <source>
        <dbReference type="PROSITE-ProRule" id="PRU10077"/>
    </source>
</evidence>
<keyword evidence="3" id="KW-0645">Protease</keyword>
<name>A0ABD3VWY8_SINWO</name>
<comment type="caution">
    <text evidence="7">The sequence shown here is derived from an EMBL/GenBank/DDBJ whole genome shotgun (WGS) entry which is preliminary data.</text>
</comment>
<dbReference type="Proteomes" id="UP001634394">
    <property type="component" value="Unassembled WGS sequence"/>
</dbReference>
<dbReference type="InterPro" id="IPR000816">
    <property type="entry name" value="Peptidase_C15"/>
</dbReference>
<dbReference type="FunFam" id="3.40.630.20:FF:000008">
    <property type="entry name" value="Pyroglutamyl-peptidase 1"/>
    <property type="match status" value="1"/>
</dbReference>
<dbReference type="GO" id="GO:0016920">
    <property type="term" value="F:pyroglutamyl-peptidase activity"/>
    <property type="evidence" value="ECO:0007669"/>
    <property type="project" value="UniProtKB-EC"/>
</dbReference>
<dbReference type="PANTHER" id="PTHR23402">
    <property type="entry name" value="PROTEASE FAMILY C15 PYROGLUTAMYL-PEPTIDASE I-RELATED"/>
    <property type="match status" value="1"/>
</dbReference>
<dbReference type="InterPro" id="IPR016125">
    <property type="entry name" value="Peptidase_C15-like"/>
</dbReference>
<evidence type="ECO:0000256" key="5">
    <source>
        <dbReference type="ARBA" id="ARBA00022807"/>
    </source>
</evidence>
<dbReference type="PROSITE" id="PS01334">
    <property type="entry name" value="PYRASE_CYS"/>
    <property type="match status" value="1"/>
</dbReference>
<evidence type="ECO:0000256" key="4">
    <source>
        <dbReference type="ARBA" id="ARBA00022801"/>
    </source>
</evidence>
<evidence type="ECO:0000313" key="7">
    <source>
        <dbReference type="EMBL" id="KAL3866129.1"/>
    </source>
</evidence>
<dbReference type="SUPFAM" id="SSF53182">
    <property type="entry name" value="Pyrrolidone carboxyl peptidase (pyroglutamate aminopeptidase)"/>
    <property type="match status" value="1"/>
</dbReference>
<protein>
    <recommendedName>
        <fullName evidence="6">Pyroglutamyl-peptidase I</fullName>
        <ecNumber evidence="6">3.4.19.3</ecNumber>
    </recommendedName>
</protein>
<dbReference type="CDD" id="cd00501">
    <property type="entry name" value="Peptidase_C15"/>
    <property type="match status" value="1"/>
</dbReference>
<dbReference type="EC" id="3.4.19.3" evidence="6"/>
<dbReference type="InterPro" id="IPR033694">
    <property type="entry name" value="PGPEP1_Cys_AS"/>
</dbReference>
<dbReference type="InterPro" id="IPR036440">
    <property type="entry name" value="Peptidase_C15-like_sf"/>
</dbReference>
<sequence length="212" mass="23631">MPSHVKPSKKTVLVTGFGPFGIYKVNTSWEAVKELYKEGLGADWELVIYEIPVEYCTVKSIVPQLWEQHNPDLVVHVGVSGIASELTLEQKAFNYGYERKDVNNCLPEANCCVHGADESITAGIQMNVVCADINNSDSKIKAVVSHDAGRYLCDFSYFTSLHINKHRTAFIHVPPMDQPYTVQELAEGLKVAITAMLKQIEEKLEMVEGNSK</sequence>
<dbReference type="PIRSF" id="PIRSF015592">
    <property type="entry name" value="Prld-crbxl_pptds"/>
    <property type="match status" value="1"/>
</dbReference>
<accession>A0ABD3VWY8</accession>
<organism evidence="7 8">
    <name type="scientific">Sinanodonta woodiana</name>
    <name type="common">Chinese pond mussel</name>
    <name type="synonym">Anodonta woodiana</name>
    <dbReference type="NCBI Taxonomy" id="1069815"/>
    <lineage>
        <taxon>Eukaryota</taxon>
        <taxon>Metazoa</taxon>
        <taxon>Spiralia</taxon>
        <taxon>Lophotrochozoa</taxon>
        <taxon>Mollusca</taxon>
        <taxon>Bivalvia</taxon>
        <taxon>Autobranchia</taxon>
        <taxon>Heteroconchia</taxon>
        <taxon>Palaeoheterodonta</taxon>
        <taxon>Unionida</taxon>
        <taxon>Unionoidea</taxon>
        <taxon>Unionidae</taxon>
        <taxon>Unioninae</taxon>
        <taxon>Sinanodonta</taxon>
    </lineage>
</organism>
<proteinExistence type="inferred from homology"/>
<comment type="similarity">
    <text evidence="1">Belongs to the peptidase C15 family.</text>
</comment>
<evidence type="ECO:0000256" key="3">
    <source>
        <dbReference type="ARBA" id="ARBA00022670"/>
    </source>
</evidence>